<dbReference type="PANTHER" id="PTHR30273">
    <property type="entry name" value="PERIPLASMIC SIGNAL SENSOR AND SIGMA FACTOR ACTIVATOR FECR-RELATED"/>
    <property type="match status" value="1"/>
</dbReference>
<dbReference type="STRING" id="477680.SAMN05421788_10343"/>
<feature type="domain" description="Protein FecR C-terminal" evidence="2">
    <location>
        <begin position="338"/>
        <end position="406"/>
    </location>
</feature>
<dbReference type="InterPro" id="IPR032508">
    <property type="entry name" value="FecR_C"/>
</dbReference>
<evidence type="ECO:0000313" key="4">
    <source>
        <dbReference type="Proteomes" id="UP000186917"/>
    </source>
</evidence>
<feature type="domain" description="FecR protein" evidence="1">
    <location>
        <begin position="199"/>
        <end position="293"/>
    </location>
</feature>
<keyword evidence="4" id="KW-1185">Reference proteome</keyword>
<evidence type="ECO:0000259" key="2">
    <source>
        <dbReference type="Pfam" id="PF16344"/>
    </source>
</evidence>
<proteinExistence type="predicted"/>
<dbReference type="GO" id="GO:0016989">
    <property type="term" value="F:sigma factor antagonist activity"/>
    <property type="evidence" value="ECO:0007669"/>
    <property type="project" value="TreeGrafter"/>
</dbReference>
<dbReference type="AlphaFoldDB" id="A0A173MJA4"/>
<dbReference type="Pfam" id="PF04773">
    <property type="entry name" value="FecR"/>
    <property type="match status" value="1"/>
</dbReference>
<sequence length="407" mass="44722">MYDSLYLCFENDRLVDLLILYKEGLINGEEQGELEYLLQQPGAEEAYALFNTWEEEVDLTAEEEEQLLQQLHHRLGLTNTPVAIEAYETPVKKLPPDDWVKYASAAAVLAAVVIGLVFLKSTFNKQPVAVVVQQQPLHINEQPGLNTAVLTLLDGKQLVMSADRDVVVTIGGNTRVISDHGVLSLQSSVAGKAGGKFVLTTRRASTYSVQLPDGSMVRLNANSSIRFPAAFASGSREVEMLNGEAFFTVQTNATAPFTVKSMEQTITVLGTAFNVQAFAGSGKIVTALLQGKIAVAAGKNTLQLQPGQQTLLLNKELTVQNIADTSAVNQWTKDDDWFEFNNTPLSTVITQLENWYGVPFEVLDNNHLAIRVNARLYKRKSLQGILASLGQLVTVRFIQNKDKIVIK</sequence>
<name>A0A173MJA4_9BACT</name>
<dbReference type="Pfam" id="PF16344">
    <property type="entry name" value="FecR_C"/>
    <property type="match status" value="1"/>
</dbReference>
<dbReference type="Proteomes" id="UP000186917">
    <property type="component" value="Unassembled WGS sequence"/>
</dbReference>
<organism evidence="3 4">
    <name type="scientific">Filimonas lacunae</name>
    <dbReference type="NCBI Taxonomy" id="477680"/>
    <lineage>
        <taxon>Bacteria</taxon>
        <taxon>Pseudomonadati</taxon>
        <taxon>Bacteroidota</taxon>
        <taxon>Chitinophagia</taxon>
        <taxon>Chitinophagales</taxon>
        <taxon>Chitinophagaceae</taxon>
        <taxon>Filimonas</taxon>
    </lineage>
</organism>
<dbReference type="PANTHER" id="PTHR30273:SF2">
    <property type="entry name" value="PROTEIN FECR"/>
    <property type="match status" value="1"/>
</dbReference>
<dbReference type="KEGG" id="fln:FLA_3725"/>
<reference evidence="4" key="1">
    <citation type="submission" date="2017-01" db="EMBL/GenBank/DDBJ databases">
        <authorList>
            <person name="Varghese N."/>
            <person name="Submissions S."/>
        </authorList>
    </citation>
    <scope>NUCLEOTIDE SEQUENCE [LARGE SCALE GENOMIC DNA]</scope>
    <source>
        <strain evidence="4">DSM 21054</strain>
    </source>
</reference>
<dbReference type="Gene3D" id="2.60.120.1440">
    <property type="match status" value="1"/>
</dbReference>
<evidence type="ECO:0000313" key="3">
    <source>
        <dbReference type="EMBL" id="SIT03616.1"/>
    </source>
</evidence>
<dbReference type="InterPro" id="IPR006860">
    <property type="entry name" value="FecR"/>
</dbReference>
<protein>
    <submittedName>
        <fullName evidence="3">FecR family protein</fullName>
    </submittedName>
</protein>
<dbReference type="Gene3D" id="3.55.50.30">
    <property type="match status" value="1"/>
</dbReference>
<gene>
    <name evidence="3" type="ORF">SAMN05421788_10343</name>
</gene>
<dbReference type="RefSeq" id="WP_076378624.1">
    <property type="nucleotide sequence ID" value="NZ_AP017422.1"/>
</dbReference>
<dbReference type="EMBL" id="FTOR01000003">
    <property type="protein sequence ID" value="SIT03616.1"/>
    <property type="molecule type" value="Genomic_DNA"/>
</dbReference>
<evidence type="ECO:0000259" key="1">
    <source>
        <dbReference type="Pfam" id="PF04773"/>
    </source>
</evidence>
<accession>A0A173MJA4</accession>
<dbReference type="InterPro" id="IPR012373">
    <property type="entry name" value="Ferrdict_sens_TM"/>
</dbReference>
<dbReference type="OrthoDB" id="837389at2"/>